<gene>
    <name evidence="2" type="ORF">SKAU_G00354420</name>
</gene>
<name>A0A9Q1IGG4_SYNKA</name>
<sequence length="166" mass="17413">MAPITAGGCRFATLAHKISSVLRRHTQIYRPQESNVSTGVSAAPPSSPDCSSDGGTGLNINPPVCPSLVRWGEDRSRARSRGSAYAVPLIRVANESGARHASPYTTEACPHHPSRTAKNLTGAGPAPRHEGRRPAKPAQEGATPPPDPSQHPTALSQPQLIGDHVT</sequence>
<feature type="region of interest" description="Disordered" evidence="1">
    <location>
        <begin position="32"/>
        <end position="64"/>
    </location>
</feature>
<keyword evidence="3" id="KW-1185">Reference proteome</keyword>
<feature type="compositionally biased region" description="Low complexity" evidence="1">
    <location>
        <begin position="41"/>
        <end position="53"/>
    </location>
</feature>
<comment type="caution">
    <text evidence="2">The sequence shown here is derived from an EMBL/GenBank/DDBJ whole genome shotgun (WGS) entry which is preliminary data.</text>
</comment>
<proteinExistence type="predicted"/>
<feature type="compositionally biased region" description="Polar residues" evidence="1">
    <location>
        <begin position="150"/>
        <end position="159"/>
    </location>
</feature>
<evidence type="ECO:0000313" key="2">
    <source>
        <dbReference type="EMBL" id="KAJ8338656.1"/>
    </source>
</evidence>
<feature type="region of interest" description="Disordered" evidence="1">
    <location>
        <begin position="93"/>
        <end position="166"/>
    </location>
</feature>
<organism evidence="2 3">
    <name type="scientific">Synaphobranchus kaupii</name>
    <name type="common">Kaup's arrowtooth eel</name>
    <dbReference type="NCBI Taxonomy" id="118154"/>
    <lineage>
        <taxon>Eukaryota</taxon>
        <taxon>Metazoa</taxon>
        <taxon>Chordata</taxon>
        <taxon>Craniata</taxon>
        <taxon>Vertebrata</taxon>
        <taxon>Euteleostomi</taxon>
        <taxon>Actinopterygii</taxon>
        <taxon>Neopterygii</taxon>
        <taxon>Teleostei</taxon>
        <taxon>Anguilliformes</taxon>
        <taxon>Synaphobranchidae</taxon>
        <taxon>Synaphobranchus</taxon>
    </lineage>
</organism>
<protein>
    <submittedName>
        <fullName evidence="2">Uncharacterized protein</fullName>
    </submittedName>
</protein>
<evidence type="ECO:0000256" key="1">
    <source>
        <dbReference type="SAM" id="MobiDB-lite"/>
    </source>
</evidence>
<reference evidence="2" key="1">
    <citation type="journal article" date="2023" name="Science">
        <title>Genome structures resolve the early diversification of teleost fishes.</title>
        <authorList>
            <person name="Parey E."/>
            <person name="Louis A."/>
            <person name="Montfort J."/>
            <person name="Bouchez O."/>
            <person name="Roques C."/>
            <person name="Iampietro C."/>
            <person name="Lluch J."/>
            <person name="Castinel A."/>
            <person name="Donnadieu C."/>
            <person name="Desvignes T."/>
            <person name="Floi Bucao C."/>
            <person name="Jouanno E."/>
            <person name="Wen M."/>
            <person name="Mejri S."/>
            <person name="Dirks R."/>
            <person name="Jansen H."/>
            <person name="Henkel C."/>
            <person name="Chen W.J."/>
            <person name="Zahm M."/>
            <person name="Cabau C."/>
            <person name="Klopp C."/>
            <person name="Thompson A.W."/>
            <person name="Robinson-Rechavi M."/>
            <person name="Braasch I."/>
            <person name="Lecointre G."/>
            <person name="Bobe J."/>
            <person name="Postlethwait J.H."/>
            <person name="Berthelot C."/>
            <person name="Roest Crollius H."/>
            <person name="Guiguen Y."/>
        </authorList>
    </citation>
    <scope>NUCLEOTIDE SEQUENCE</scope>
    <source>
        <strain evidence="2">WJC10195</strain>
    </source>
</reference>
<evidence type="ECO:0000313" key="3">
    <source>
        <dbReference type="Proteomes" id="UP001152622"/>
    </source>
</evidence>
<dbReference type="EMBL" id="JAINUF010000017">
    <property type="protein sequence ID" value="KAJ8338656.1"/>
    <property type="molecule type" value="Genomic_DNA"/>
</dbReference>
<dbReference type="Proteomes" id="UP001152622">
    <property type="component" value="Chromosome 17"/>
</dbReference>
<dbReference type="AlphaFoldDB" id="A0A9Q1IGG4"/>
<accession>A0A9Q1IGG4</accession>